<evidence type="ECO:0000256" key="3">
    <source>
        <dbReference type="PROSITE-ProRule" id="PRU00464"/>
    </source>
</evidence>
<comment type="caution">
    <text evidence="5">The sequence shown here is derived from an EMBL/GenBank/DDBJ whole genome shotgun (WGS) entry which is preliminary data.</text>
</comment>
<dbReference type="InterPro" id="IPR036265">
    <property type="entry name" value="HIT-like_sf"/>
</dbReference>
<organism evidence="5 6">
    <name type="scientific">Enterococcus alcedinis</name>
    <dbReference type="NCBI Taxonomy" id="1274384"/>
    <lineage>
        <taxon>Bacteria</taxon>
        <taxon>Bacillati</taxon>
        <taxon>Bacillota</taxon>
        <taxon>Bacilli</taxon>
        <taxon>Lactobacillales</taxon>
        <taxon>Enterococcaceae</taxon>
        <taxon>Enterococcus</taxon>
    </lineage>
</organism>
<dbReference type="GO" id="GO:0009117">
    <property type="term" value="P:nucleotide metabolic process"/>
    <property type="evidence" value="ECO:0007669"/>
    <property type="project" value="TreeGrafter"/>
</dbReference>
<dbReference type="RefSeq" id="WP_188368492.1">
    <property type="nucleotide sequence ID" value="NZ_BMDT01000014.1"/>
</dbReference>
<dbReference type="Gene3D" id="3.30.428.10">
    <property type="entry name" value="HIT-like"/>
    <property type="match status" value="1"/>
</dbReference>
<dbReference type="GO" id="GO:0003824">
    <property type="term" value="F:catalytic activity"/>
    <property type="evidence" value="ECO:0007669"/>
    <property type="project" value="InterPro"/>
</dbReference>
<evidence type="ECO:0000256" key="2">
    <source>
        <dbReference type="PIRSR" id="PIRSR601310-3"/>
    </source>
</evidence>
<dbReference type="Proteomes" id="UP000622610">
    <property type="component" value="Unassembled WGS sequence"/>
</dbReference>
<feature type="domain" description="HIT" evidence="4">
    <location>
        <begin position="2"/>
        <end position="108"/>
    </location>
</feature>
<dbReference type="PROSITE" id="PS51084">
    <property type="entry name" value="HIT_2"/>
    <property type="match status" value="1"/>
</dbReference>
<dbReference type="InterPro" id="IPR001310">
    <property type="entry name" value="Histidine_triad_HIT"/>
</dbReference>
<name>A0A917JG86_9ENTE</name>
<keyword evidence="6" id="KW-1185">Reference proteome</keyword>
<sequence length="130" mass="15022">MTHCIFCQDIQPENILAQSPHFFAVLDIDPIQEGHLILISKEHYMNLREIPSAVLLDLLELEKKMIALLEDEFDVLGVSVIQNNGKVMDVGTHFHTHIVPRYTDDQFWEHQKVLPTKIDLNQLIKKLALL</sequence>
<dbReference type="InterPro" id="IPR011146">
    <property type="entry name" value="HIT-like"/>
</dbReference>
<dbReference type="AlphaFoldDB" id="A0A917JG86"/>
<feature type="active site" description="Tele-AMP-histidine intermediate" evidence="1">
    <location>
        <position position="95"/>
    </location>
</feature>
<evidence type="ECO:0000259" key="4">
    <source>
        <dbReference type="PROSITE" id="PS51084"/>
    </source>
</evidence>
<reference evidence="5" key="1">
    <citation type="journal article" date="2014" name="Int. J. Syst. Evol. Microbiol.">
        <title>Complete genome sequence of Corynebacterium casei LMG S-19264T (=DSM 44701T), isolated from a smear-ripened cheese.</title>
        <authorList>
            <consortium name="US DOE Joint Genome Institute (JGI-PGF)"/>
            <person name="Walter F."/>
            <person name="Albersmeier A."/>
            <person name="Kalinowski J."/>
            <person name="Ruckert C."/>
        </authorList>
    </citation>
    <scope>NUCLEOTIDE SEQUENCE</scope>
    <source>
        <strain evidence="5">CCM 8433</strain>
    </source>
</reference>
<accession>A0A917JG86</accession>
<dbReference type="EMBL" id="BMDT01000014">
    <property type="protein sequence ID" value="GGI66670.1"/>
    <property type="molecule type" value="Genomic_DNA"/>
</dbReference>
<evidence type="ECO:0000313" key="5">
    <source>
        <dbReference type="EMBL" id="GGI66670.1"/>
    </source>
</evidence>
<evidence type="ECO:0000256" key="1">
    <source>
        <dbReference type="PIRSR" id="PIRSR601310-1"/>
    </source>
</evidence>
<gene>
    <name evidence="5" type="ORF">GCM10011482_23240</name>
</gene>
<reference evidence="5" key="2">
    <citation type="submission" date="2020-09" db="EMBL/GenBank/DDBJ databases">
        <authorList>
            <person name="Sun Q."/>
            <person name="Sedlacek I."/>
        </authorList>
    </citation>
    <scope>NUCLEOTIDE SEQUENCE</scope>
    <source>
        <strain evidence="5">CCM 8433</strain>
    </source>
</reference>
<dbReference type="Pfam" id="PF01230">
    <property type="entry name" value="HIT"/>
    <property type="match status" value="1"/>
</dbReference>
<dbReference type="PANTHER" id="PTHR46648:SF1">
    <property type="entry name" value="ADENOSINE 5'-MONOPHOSPHORAMIDASE HNT1"/>
    <property type="match status" value="1"/>
</dbReference>
<evidence type="ECO:0000313" key="6">
    <source>
        <dbReference type="Proteomes" id="UP000622610"/>
    </source>
</evidence>
<dbReference type="PANTHER" id="PTHR46648">
    <property type="entry name" value="HIT FAMILY PROTEIN 1"/>
    <property type="match status" value="1"/>
</dbReference>
<proteinExistence type="predicted"/>
<dbReference type="SUPFAM" id="SSF54197">
    <property type="entry name" value="HIT-like"/>
    <property type="match status" value="1"/>
</dbReference>
<feature type="short sequence motif" description="Histidine triad motif" evidence="2 3">
    <location>
        <begin position="93"/>
        <end position="97"/>
    </location>
</feature>
<protein>
    <submittedName>
        <fullName evidence="5">Histidine triad (HIT) protein</fullName>
    </submittedName>
</protein>